<keyword evidence="3 5" id="KW-1133">Transmembrane helix</keyword>
<feature type="transmembrane region" description="Helical" evidence="5">
    <location>
        <begin position="244"/>
        <end position="264"/>
    </location>
</feature>
<dbReference type="GO" id="GO:0008137">
    <property type="term" value="F:NADH dehydrogenase (ubiquinone) activity"/>
    <property type="evidence" value="ECO:0007669"/>
    <property type="project" value="InterPro"/>
</dbReference>
<dbReference type="RefSeq" id="WP_084371597.1">
    <property type="nucleotide sequence ID" value="NZ_FWYF01000001.1"/>
</dbReference>
<feature type="transmembrane region" description="Helical" evidence="5">
    <location>
        <begin position="133"/>
        <end position="154"/>
    </location>
</feature>
<dbReference type="GO" id="GO:0042773">
    <property type="term" value="P:ATP synthesis coupled electron transport"/>
    <property type="evidence" value="ECO:0007669"/>
    <property type="project" value="InterPro"/>
</dbReference>
<feature type="transmembrane region" description="Helical" evidence="5">
    <location>
        <begin position="166"/>
        <end position="187"/>
    </location>
</feature>
<feature type="transmembrane region" description="Helical" evidence="5">
    <location>
        <begin position="414"/>
        <end position="434"/>
    </location>
</feature>
<feature type="transmembrane region" description="Helical" evidence="5">
    <location>
        <begin position="20"/>
        <end position="39"/>
    </location>
</feature>
<dbReference type="InterPro" id="IPR010096">
    <property type="entry name" value="NADH-Q_OxRdtase_suN/2"/>
</dbReference>
<accession>A0A1W2G8K6</accession>
<dbReference type="STRING" id="692418.SAMN04488029_1324"/>
<keyword evidence="5" id="KW-0874">Quinone</keyword>
<evidence type="ECO:0000256" key="5">
    <source>
        <dbReference type="HAMAP-Rule" id="MF_00445"/>
    </source>
</evidence>
<comment type="function">
    <text evidence="5">NDH-1 shuttles electrons from NADH, via FMN and iron-sulfur (Fe-S) centers, to quinones in the respiratory chain. The immediate electron acceptor for the enzyme in this species is believed to be a menaquinone. Couples the redox reaction to proton translocation (for every two electrons transferred, four hydrogen ions are translocated across the cytoplasmic membrane), and thus conserves the redox energy in a proton gradient.</text>
</comment>
<sequence>MSLGSLNNQIETILGDFGVLLPEVTLIVGSFILIILQLIVKDKEASTKTVFSLFLLGMISLSVSVSPSYGTYFNGLLSLSQISGLAKPFFIVVTGFILLFPNGESLLKKGEYHFLLLMILLGSMLLIEVNHLLLFYLSLELISITSYILINFNFDRKGFEASIKYLLFGAMSSGLMLYGLSLIYGLTGSLQIDQIGVFIGQQPELGLWLPLALVLFFVGIWFKLSLAPMHIWSPDVYEAGPTPVVAYISILPKVAVLIFFGQFVLHTHLSQIDFDWKMIFSGLAILSMFIGNLSALNQTNAKRMMAYSSIAHSGMLIIGVVIGTAFGIQSMLFYAIVYAFMNLGAFYLIDLFQKQGFEKIKDLSGLGRTSPWLGVFAVIIMIALAGLPPTGGFTSKLLMFTALWEYYQTEGHQYLLWLFGLGLLNTAISLFYYLKIPYYLLVHSGDTKQEIIFSLKDGTIVFIIVFLVLLLFFKADLLLNVINQFNFAL</sequence>
<protein>
    <recommendedName>
        <fullName evidence="5">NADH-quinone oxidoreductase subunit N</fullName>
        <ecNumber evidence="5">7.1.1.-</ecNumber>
    </recommendedName>
    <alternativeName>
        <fullName evidence="5">NADH dehydrogenase I subunit N</fullName>
    </alternativeName>
    <alternativeName>
        <fullName evidence="5">NDH-1 subunit N</fullName>
    </alternativeName>
</protein>
<proteinExistence type="inferred from homology"/>
<feature type="transmembrane region" description="Helical" evidence="5">
    <location>
        <begin position="276"/>
        <end position="293"/>
    </location>
</feature>
<keyword evidence="9" id="KW-1185">Reference proteome</keyword>
<evidence type="ECO:0000256" key="2">
    <source>
        <dbReference type="ARBA" id="ARBA00022692"/>
    </source>
</evidence>
<dbReference type="Pfam" id="PF00361">
    <property type="entry name" value="Proton_antipo_M"/>
    <property type="match status" value="1"/>
</dbReference>
<name>A0A1W2G8K6_REIFA</name>
<feature type="transmembrane region" description="Helical" evidence="5">
    <location>
        <begin position="82"/>
        <end position="100"/>
    </location>
</feature>
<feature type="transmembrane region" description="Helical" evidence="5">
    <location>
        <begin position="455"/>
        <end position="473"/>
    </location>
</feature>
<comment type="similarity">
    <text evidence="5">Belongs to the complex I subunit 2 family.</text>
</comment>
<keyword evidence="2 5" id="KW-0812">Transmembrane</keyword>
<keyword evidence="4 5" id="KW-0472">Membrane</keyword>
<dbReference type="HAMAP" id="MF_00445">
    <property type="entry name" value="NDH1_NuoN_1"/>
    <property type="match status" value="1"/>
</dbReference>
<dbReference type="NCBIfam" id="TIGR01770">
    <property type="entry name" value="NDH_I_N"/>
    <property type="match status" value="1"/>
</dbReference>
<feature type="transmembrane region" description="Helical" evidence="5">
    <location>
        <begin position="112"/>
        <end position="127"/>
    </location>
</feature>
<keyword evidence="5" id="KW-1278">Translocase</keyword>
<dbReference type="Proteomes" id="UP000192472">
    <property type="component" value="Unassembled WGS sequence"/>
</dbReference>
<dbReference type="InterPro" id="IPR001750">
    <property type="entry name" value="ND/Mrp_TM"/>
</dbReference>
<evidence type="ECO:0000256" key="1">
    <source>
        <dbReference type="ARBA" id="ARBA00004127"/>
    </source>
</evidence>
<dbReference type="EC" id="7.1.1.-" evidence="5"/>
<evidence type="ECO:0000256" key="4">
    <source>
        <dbReference type="ARBA" id="ARBA00023136"/>
    </source>
</evidence>
<dbReference type="AlphaFoldDB" id="A0A1W2G8K6"/>
<dbReference type="GO" id="GO:0012505">
    <property type="term" value="C:endomembrane system"/>
    <property type="evidence" value="ECO:0007669"/>
    <property type="project" value="UniProtKB-SubCell"/>
</dbReference>
<reference evidence="8 9" key="1">
    <citation type="submission" date="2017-04" db="EMBL/GenBank/DDBJ databases">
        <authorList>
            <person name="Afonso C.L."/>
            <person name="Miller P.J."/>
            <person name="Scott M.A."/>
            <person name="Spackman E."/>
            <person name="Goraichik I."/>
            <person name="Dimitrov K.M."/>
            <person name="Suarez D.L."/>
            <person name="Swayne D.E."/>
        </authorList>
    </citation>
    <scope>NUCLEOTIDE SEQUENCE [LARGE SCALE GENOMIC DNA]</scope>
    <source>
        <strain evidence="8 9">DSM 26133</strain>
    </source>
</reference>
<keyword evidence="5" id="KW-0813">Transport</keyword>
<evidence type="ECO:0000313" key="9">
    <source>
        <dbReference type="Proteomes" id="UP000192472"/>
    </source>
</evidence>
<dbReference type="GO" id="GO:0048038">
    <property type="term" value="F:quinone binding"/>
    <property type="evidence" value="ECO:0007669"/>
    <property type="project" value="UniProtKB-KW"/>
</dbReference>
<dbReference type="GO" id="GO:0050136">
    <property type="term" value="F:NADH dehydrogenase (quinone) (non-electrogenic) activity"/>
    <property type="evidence" value="ECO:0007669"/>
    <property type="project" value="UniProtKB-UniRule"/>
</dbReference>
<comment type="catalytic activity">
    <reaction evidence="5">
        <text>a quinone + NADH + 5 H(+)(in) = a quinol + NAD(+) + 4 H(+)(out)</text>
        <dbReference type="Rhea" id="RHEA:57888"/>
        <dbReference type="ChEBI" id="CHEBI:15378"/>
        <dbReference type="ChEBI" id="CHEBI:24646"/>
        <dbReference type="ChEBI" id="CHEBI:57540"/>
        <dbReference type="ChEBI" id="CHEBI:57945"/>
        <dbReference type="ChEBI" id="CHEBI:132124"/>
    </reaction>
</comment>
<feature type="domain" description="NADH:quinone oxidoreductase/Mrp antiporter transmembrane" evidence="7">
    <location>
        <begin position="130"/>
        <end position="408"/>
    </location>
</feature>
<dbReference type="GO" id="GO:0005886">
    <property type="term" value="C:plasma membrane"/>
    <property type="evidence" value="ECO:0007669"/>
    <property type="project" value="UniProtKB-SubCell"/>
</dbReference>
<comment type="subcellular location">
    <subcellularLocation>
        <location evidence="5">Cell membrane</location>
        <topology evidence="5">Multi-pass membrane protein</topology>
    </subcellularLocation>
    <subcellularLocation>
        <location evidence="1">Endomembrane system</location>
        <topology evidence="1">Multi-pass membrane protein</topology>
    </subcellularLocation>
    <subcellularLocation>
        <location evidence="6">Membrane</location>
        <topology evidence="6">Multi-pass membrane protein</topology>
    </subcellularLocation>
</comment>
<feature type="transmembrane region" description="Helical" evidence="5">
    <location>
        <begin position="207"/>
        <end position="224"/>
    </location>
</feature>
<dbReference type="OrthoDB" id="9811718at2"/>
<keyword evidence="5" id="KW-0520">NAD</keyword>
<feature type="transmembrane region" description="Helical" evidence="5">
    <location>
        <begin position="372"/>
        <end position="394"/>
    </location>
</feature>
<evidence type="ECO:0000313" key="8">
    <source>
        <dbReference type="EMBL" id="SMD32963.1"/>
    </source>
</evidence>
<evidence type="ECO:0000256" key="6">
    <source>
        <dbReference type="RuleBase" id="RU000320"/>
    </source>
</evidence>
<feature type="transmembrane region" description="Helical" evidence="5">
    <location>
        <begin position="51"/>
        <end position="70"/>
    </location>
</feature>
<comment type="subunit">
    <text evidence="5">NDH-1 is composed of 14 different subunits. Subunits NuoA, H, J, K, L, M, N constitute the membrane sector of the complex.</text>
</comment>
<evidence type="ECO:0000259" key="7">
    <source>
        <dbReference type="Pfam" id="PF00361"/>
    </source>
</evidence>
<organism evidence="8 9">
    <name type="scientific">Reichenbachiella faecimaris</name>
    <dbReference type="NCBI Taxonomy" id="692418"/>
    <lineage>
        <taxon>Bacteria</taxon>
        <taxon>Pseudomonadati</taxon>
        <taxon>Bacteroidota</taxon>
        <taxon>Cytophagia</taxon>
        <taxon>Cytophagales</taxon>
        <taxon>Reichenbachiellaceae</taxon>
        <taxon>Reichenbachiella</taxon>
    </lineage>
</organism>
<keyword evidence="5" id="KW-1003">Cell membrane</keyword>
<gene>
    <name evidence="5" type="primary">nuoN</name>
    <name evidence="8" type="ORF">SAMN04488029_1324</name>
</gene>
<dbReference type="EMBL" id="FWYF01000001">
    <property type="protein sequence ID" value="SMD32963.1"/>
    <property type="molecule type" value="Genomic_DNA"/>
</dbReference>
<evidence type="ECO:0000256" key="3">
    <source>
        <dbReference type="ARBA" id="ARBA00022989"/>
    </source>
</evidence>
<dbReference type="PANTHER" id="PTHR22773">
    <property type="entry name" value="NADH DEHYDROGENASE"/>
    <property type="match status" value="1"/>
</dbReference>